<feature type="domain" description="VHS" evidence="2">
    <location>
        <begin position="43"/>
        <end position="166"/>
    </location>
</feature>
<sequence length="287" mass="31486">MFSGLTGLADKLSSLIREPVTPLGNAVHDCIYASGYGTSQFQKITDMVLNTSDPDALDEVWFVLSKALGSSNNSDIRQSLKLADYLIKHTGARFHNTCNPLFMRKMKEMILYKAKTGGADNMHLMNDARAMVRVWGEGFLPYASQGRGKVIVEGYQDMQRSGIRFPAAPNEEENKWVPMVTVPTSRSNASSSASSASNYYGGSSSSSSASGVPSKSVSEVNPKELYRNVKRLLAKLDEEGLDFFANERARSILDDSKASQKALMVMIDRETTRGNDENVRSARASDV</sequence>
<evidence type="ECO:0000313" key="3">
    <source>
        <dbReference type="EMBL" id="CBK19965.2"/>
    </source>
</evidence>
<dbReference type="OrthoDB" id="10451136at2759"/>
<dbReference type="Gene3D" id="1.25.40.90">
    <property type="match status" value="1"/>
</dbReference>
<dbReference type="InterPro" id="IPR008942">
    <property type="entry name" value="ENTH_VHS"/>
</dbReference>
<dbReference type="EMBL" id="FN668638">
    <property type="protein sequence ID" value="CBK19965.2"/>
    <property type="molecule type" value="Genomic_DNA"/>
</dbReference>
<evidence type="ECO:0000259" key="2">
    <source>
        <dbReference type="PROSITE" id="PS50179"/>
    </source>
</evidence>
<dbReference type="AlphaFoldDB" id="D8LVX6"/>
<dbReference type="InParanoid" id="D8LVX6"/>
<keyword evidence="4" id="KW-1185">Reference proteome</keyword>
<feature type="region of interest" description="Disordered" evidence="1">
    <location>
        <begin position="184"/>
        <end position="219"/>
    </location>
</feature>
<evidence type="ECO:0000256" key="1">
    <source>
        <dbReference type="SAM" id="MobiDB-lite"/>
    </source>
</evidence>
<accession>D8LVX6</accession>
<name>D8LVX6_BLAHO</name>
<dbReference type="GO" id="GO:0035091">
    <property type="term" value="F:phosphatidylinositol binding"/>
    <property type="evidence" value="ECO:0007669"/>
    <property type="project" value="InterPro"/>
</dbReference>
<protein>
    <recommendedName>
        <fullName evidence="2">VHS domain-containing protein</fullName>
    </recommendedName>
</protein>
<evidence type="ECO:0000313" key="4">
    <source>
        <dbReference type="Proteomes" id="UP000008312"/>
    </source>
</evidence>
<dbReference type="SUPFAM" id="SSF48464">
    <property type="entry name" value="ENTH/VHS domain"/>
    <property type="match status" value="1"/>
</dbReference>
<dbReference type="RefSeq" id="XP_012894013.1">
    <property type="nucleotide sequence ID" value="XM_013038559.1"/>
</dbReference>
<dbReference type="Proteomes" id="UP000008312">
    <property type="component" value="Unassembled WGS sequence"/>
</dbReference>
<reference evidence="3" key="1">
    <citation type="submission" date="2010-02" db="EMBL/GenBank/DDBJ databases">
        <title>Sequencing and annotation of the Blastocystis hominis genome.</title>
        <authorList>
            <person name="Wincker P."/>
        </authorList>
    </citation>
    <scope>NUCLEOTIDE SEQUENCE</scope>
    <source>
        <strain evidence="3">Singapore isolate B</strain>
    </source>
</reference>
<gene>
    <name evidence="3" type="ORF">GSBLH_T00000367001</name>
</gene>
<organism evidence="3">
    <name type="scientific">Blastocystis hominis</name>
    <dbReference type="NCBI Taxonomy" id="12968"/>
    <lineage>
        <taxon>Eukaryota</taxon>
        <taxon>Sar</taxon>
        <taxon>Stramenopiles</taxon>
        <taxon>Bigyra</taxon>
        <taxon>Opalozoa</taxon>
        <taxon>Opalinata</taxon>
        <taxon>Blastocystidae</taxon>
        <taxon>Blastocystis</taxon>
    </lineage>
</organism>
<dbReference type="PROSITE" id="PS50179">
    <property type="entry name" value="VHS"/>
    <property type="match status" value="1"/>
</dbReference>
<dbReference type="GO" id="GO:0043130">
    <property type="term" value="F:ubiquitin binding"/>
    <property type="evidence" value="ECO:0007669"/>
    <property type="project" value="InterPro"/>
</dbReference>
<dbReference type="InterPro" id="IPR002014">
    <property type="entry name" value="VHS_dom"/>
</dbReference>
<feature type="compositionally biased region" description="Low complexity" evidence="1">
    <location>
        <begin position="185"/>
        <end position="218"/>
    </location>
</feature>
<dbReference type="GeneID" id="24917679"/>
<proteinExistence type="predicted"/>